<dbReference type="Pfam" id="PF00096">
    <property type="entry name" value="zf-C2H2"/>
    <property type="match status" value="2"/>
</dbReference>
<organism evidence="10 11">
    <name type="scientific">Diaphorina citri</name>
    <name type="common">Asian citrus psyllid</name>
    <dbReference type="NCBI Taxonomy" id="121845"/>
    <lineage>
        <taxon>Eukaryota</taxon>
        <taxon>Metazoa</taxon>
        <taxon>Ecdysozoa</taxon>
        <taxon>Arthropoda</taxon>
        <taxon>Hexapoda</taxon>
        <taxon>Insecta</taxon>
        <taxon>Pterygota</taxon>
        <taxon>Neoptera</taxon>
        <taxon>Paraneoptera</taxon>
        <taxon>Hemiptera</taxon>
        <taxon>Sternorrhyncha</taxon>
        <taxon>Psylloidea</taxon>
        <taxon>Psyllidae</taxon>
        <taxon>Diaphorininae</taxon>
        <taxon>Diaphorina</taxon>
    </lineage>
</organism>
<dbReference type="GO" id="GO:0000981">
    <property type="term" value="F:DNA-binding transcription factor activity, RNA polymerase II-specific"/>
    <property type="evidence" value="ECO:0007669"/>
    <property type="project" value="TreeGrafter"/>
</dbReference>
<dbReference type="InterPro" id="IPR013087">
    <property type="entry name" value="Znf_C2H2_type"/>
</dbReference>
<evidence type="ECO:0000256" key="6">
    <source>
        <dbReference type="ARBA" id="ARBA00037948"/>
    </source>
</evidence>
<evidence type="ECO:0000256" key="2">
    <source>
        <dbReference type="ARBA" id="ARBA00022737"/>
    </source>
</evidence>
<dbReference type="Gene3D" id="3.30.160.60">
    <property type="entry name" value="Classic Zinc Finger"/>
    <property type="match status" value="1"/>
</dbReference>
<evidence type="ECO:0000256" key="3">
    <source>
        <dbReference type="ARBA" id="ARBA00022771"/>
    </source>
</evidence>
<dbReference type="RefSeq" id="XP_026683290.1">
    <property type="nucleotide sequence ID" value="XM_026827489.1"/>
</dbReference>
<keyword evidence="10" id="KW-1185">Reference proteome</keyword>
<dbReference type="GO" id="GO:0000978">
    <property type="term" value="F:RNA polymerase II cis-regulatory region sequence-specific DNA binding"/>
    <property type="evidence" value="ECO:0007669"/>
    <property type="project" value="TreeGrafter"/>
</dbReference>
<evidence type="ECO:0000256" key="5">
    <source>
        <dbReference type="ARBA" id="ARBA00023242"/>
    </source>
</evidence>
<evidence type="ECO:0000313" key="11">
    <source>
        <dbReference type="RefSeq" id="XP_026683290.1"/>
    </source>
</evidence>
<dbReference type="Proteomes" id="UP000079169">
    <property type="component" value="Unplaced"/>
</dbReference>
<feature type="domain" description="C2H2-type" evidence="9">
    <location>
        <begin position="4"/>
        <end position="32"/>
    </location>
</feature>
<keyword evidence="2" id="KW-0677">Repeat</keyword>
<keyword evidence="1" id="KW-0479">Metal-binding</keyword>
<protein>
    <submittedName>
        <fullName evidence="11">Uncharacterized protein LOC103514546</fullName>
    </submittedName>
</protein>
<reference evidence="11" key="1">
    <citation type="submission" date="2025-08" db="UniProtKB">
        <authorList>
            <consortium name="RefSeq"/>
        </authorList>
    </citation>
    <scope>IDENTIFICATION</scope>
</reference>
<evidence type="ECO:0000259" key="9">
    <source>
        <dbReference type="PROSITE" id="PS50157"/>
    </source>
</evidence>
<dbReference type="SUPFAM" id="SSF57667">
    <property type="entry name" value="beta-beta-alpha zinc fingers"/>
    <property type="match status" value="1"/>
</dbReference>
<proteinExistence type="inferred from homology"/>
<dbReference type="GO" id="GO:0008270">
    <property type="term" value="F:zinc ion binding"/>
    <property type="evidence" value="ECO:0007669"/>
    <property type="project" value="UniProtKB-KW"/>
</dbReference>
<evidence type="ECO:0000313" key="10">
    <source>
        <dbReference type="Proteomes" id="UP000079169"/>
    </source>
</evidence>
<keyword evidence="5" id="KW-0539">Nucleus</keyword>
<keyword evidence="4" id="KW-0862">Zinc</keyword>
<dbReference type="PaxDb" id="121845-A0A3Q0J9A1"/>
<dbReference type="AlphaFoldDB" id="A0A3Q0J9A1"/>
<dbReference type="KEGG" id="dci:103514546"/>
<evidence type="ECO:0000256" key="7">
    <source>
        <dbReference type="PROSITE-ProRule" id="PRU00042"/>
    </source>
</evidence>
<dbReference type="GeneID" id="103514546"/>
<gene>
    <name evidence="11" type="primary">LOC103514546</name>
</gene>
<dbReference type="PANTHER" id="PTHR24388">
    <property type="entry name" value="ZINC FINGER PROTEIN"/>
    <property type="match status" value="1"/>
</dbReference>
<evidence type="ECO:0000256" key="8">
    <source>
        <dbReference type="SAM" id="MobiDB-lite"/>
    </source>
</evidence>
<dbReference type="PROSITE" id="PS50157">
    <property type="entry name" value="ZINC_FINGER_C2H2_2"/>
    <property type="match status" value="3"/>
</dbReference>
<name>A0A3Q0J9A1_DIACI</name>
<feature type="domain" description="C2H2-type" evidence="9">
    <location>
        <begin position="591"/>
        <end position="618"/>
    </location>
</feature>
<dbReference type="InterPro" id="IPR036236">
    <property type="entry name" value="Znf_C2H2_sf"/>
</dbReference>
<sequence>MGVLECPLKCGQCFPNSNDLKNHLEAHLSDVKCPFCFLIMDNIHALPAHLDECLIKKEADPEEVEDDEFDTEVISVLPDDLDDEDEETSEQCINKTETNGAVTKANVDKIKTEYNGNSLQENLKVETTLLEENEPGLDPLGDAVVSQETVSQDEEEHESQDSKDFHLSPLVQDVEQEVEADLMNATAGQEENVYHCSSCNAHFTDVNKHLTDHHSNQQVYLQLPEKEGNTLIKPDDGDQESEDEMNLTNLPSAVNDAKDQAIWVSWSGEYYLSTRNPSNRFQVRENLSYVLRPKMKNCCVEDLSPFYMEDSFMNLYNTVSQDPDHELYEITERTVKHEKPSLYKFKQDDLPLEDVQKRYAEYNVYELDIEERTCQLCYAQVLETHNKLLKHLELKHMSSMCLESYFLMRRKLLREARKQKRRIEILNASNLPEDVRSLICLPTDPDSAAPQALIVDMDLKTEQDETDCAIESLVAESHGEDTEDGDESQPPSKKPKYEIVKPGDLPASLLERHKEIFHKNCSECSVCSLLIQDHVMEIHMKGHNRDTSDNSLQMKAIEFTCRECNSSFASEEHLGYHRLVHQNKVMMIQKERCPYCTAEFFDPDMLKNHLKIHSDRRTYTCNYCHKHLLHSGGESLP</sequence>
<comment type="similarity">
    <text evidence="6">Belongs to the snail C2H2-type zinc-finger protein family.</text>
</comment>
<evidence type="ECO:0000256" key="4">
    <source>
        <dbReference type="ARBA" id="ARBA00022833"/>
    </source>
</evidence>
<dbReference type="InterPro" id="IPR050527">
    <property type="entry name" value="Snail/Krueppel_Znf"/>
</dbReference>
<feature type="region of interest" description="Disordered" evidence="8">
    <location>
        <begin position="133"/>
        <end position="167"/>
    </location>
</feature>
<dbReference type="PROSITE" id="PS00028">
    <property type="entry name" value="ZINC_FINGER_C2H2_1"/>
    <property type="match status" value="3"/>
</dbReference>
<accession>A0A3Q0J9A1</accession>
<feature type="domain" description="C2H2-type" evidence="9">
    <location>
        <begin position="559"/>
        <end position="586"/>
    </location>
</feature>
<dbReference type="SMART" id="SM00355">
    <property type="entry name" value="ZnF_C2H2"/>
    <property type="match status" value="6"/>
</dbReference>
<keyword evidence="3 7" id="KW-0863">Zinc-finger</keyword>
<dbReference type="STRING" id="121845.A0A3Q0J9A1"/>
<feature type="region of interest" description="Disordered" evidence="8">
    <location>
        <begin position="475"/>
        <end position="499"/>
    </location>
</feature>
<evidence type="ECO:0000256" key="1">
    <source>
        <dbReference type="ARBA" id="ARBA00022723"/>
    </source>
</evidence>
<dbReference type="PANTHER" id="PTHR24388:SF103">
    <property type="entry name" value="C2H2-TYPE DOMAIN-CONTAINING PROTEIN"/>
    <property type="match status" value="1"/>
</dbReference>